<keyword evidence="2" id="KW-1185">Reference proteome</keyword>
<dbReference type="EMBL" id="AP024702">
    <property type="protein sequence ID" value="BCX47311.1"/>
    <property type="molecule type" value="Genomic_DNA"/>
</dbReference>
<dbReference type="Proteomes" id="UP001374893">
    <property type="component" value="Chromosome"/>
</dbReference>
<evidence type="ECO:0000313" key="1">
    <source>
        <dbReference type="EMBL" id="BCX47311.1"/>
    </source>
</evidence>
<reference evidence="1 2" key="1">
    <citation type="submission" date="2021-06" db="EMBL/GenBank/DDBJ databases">
        <title>Complete genome of Haloferula helveola possessing various polysaccharide degrading enzymes.</title>
        <authorList>
            <person name="Takami H."/>
            <person name="Huang C."/>
            <person name="Hamasaki K."/>
        </authorList>
    </citation>
    <scope>NUCLEOTIDE SEQUENCE [LARGE SCALE GENOMIC DNA]</scope>
    <source>
        <strain evidence="1 2">CN-1</strain>
    </source>
</reference>
<sequence>MRTTVNIPDALLEQAKARSLEEGKSLGELVADGLRVLLSRGPEGSDVRPEPLPTFGQGGVQGGVDLDHNAALLELMEGR</sequence>
<dbReference type="RefSeq" id="WP_338689438.1">
    <property type="nucleotide sequence ID" value="NZ_AP024702.1"/>
</dbReference>
<gene>
    <name evidence="1" type="ORF">HAHE_12190</name>
</gene>
<proteinExistence type="predicted"/>
<protein>
    <submittedName>
        <fullName evidence="1">Antitoxin</fullName>
    </submittedName>
</protein>
<name>A0ABN6H1A8_9BACT</name>
<accession>A0ABN6H1A8</accession>
<evidence type="ECO:0000313" key="2">
    <source>
        <dbReference type="Proteomes" id="UP001374893"/>
    </source>
</evidence>
<organism evidence="1 2">
    <name type="scientific">Haloferula helveola</name>
    <dbReference type="NCBI Taxonomy" id="490095"/>
    <lineage>
        <taxon>Bacteria</taxon>
        <taxon>Pseudomonadati</taxon>
        <taxon>Verrucomicrobiota</taxon>
        <taxon>Verrucomicrobiia</taxon>
        <taxon>Verrucomicrobiales</taxon>
        <taxon>Verrucomicrobiaceae</taxon>
        <taxon>Haloferula</taxon>
    </lineage>
</organism>